<dbReference type="GO" id="GO:0004252">
    <property type="term" value="F:serine-type endopeptidase activity"/>
    <property type="evidence" value="ECO:0007669"/>
    <property type="project" value="UniProtKB-UniRule"/>
</dbReference>
<evidence type="ECO:0000256" key="7">
    <source>
        <dbReference type="RuleBase" id="RU003355"/>
    </source>
</evidence>
<comment type="similarity">
    <text evidence="1 6 7">Belongs to the peptidase S8 family.</text>
</comment>
<dbReference type="PROSITE" id="PS51892">
    <property type="entry name" value="SUBTILASE"/>
    <property type="match status" value="1"/>
</dbReference>
<evidence type="ECO:0000313" key="9">
    <source>
        <dbReference type="EMBL" id="OEJ30694.1"/>
    </source>
</evidence>
<evidence type="ECO:0000256" key="3">
    <source>
        <dbReference type="ARBA" id="ARBA00022801"/>
    </source>
</evidence>
<name>A0A1E5PME4_9ACTN</name>
<dbReference type="Gene3D" id="3.40.50.200">
    <property type="entry name" value="Peptidase S8/S53 domain"/>
    <property type="match status" value="1"/>
</dbReference>
<dbReference type="STRING" id="36818.BGK67_04460"/>
<comment type="caution">
    <text evidence="9">The sequence shown here is derived from an EMBL/GenBank/DDBJ whole genome shotgun (WGS) entry which is preliminary data.</text>
</comment>
<evidence type="ECO:0000256" key="5">
    <source>
        <dbReference type="PIRSR" id="PIRSR615500-1"/>
    </source>
</evidence>
<dbReference type="GO" id="GO:0006508">
    <property type="term" value="P:proteolysis"/>
    <property type="evidence" value="ECO:0007669"/>
    <property type="project" value="UniProtKB-KW"/>
</dbReference>
<dbReference type="SUPFAM" id="SSF52743">
    <property type="entry name" value="Subtilisin-like"/>
    <property type="match status" value="1"/>
</dbReference>
<dbReference type="Proteomes" id="UP000095705">
    <property type="component" value="Unassembled WGS sequence"/>
</dbReference>
<protein>
    <recommendedName>
        <fullName evidence="8">Peptidase S8/S53 domain-containing protein</fullName>
    </recommendedName>
</protein>
<dbReference type="OrthoDB" id="9798386at2"/>
<feature type="domain" description="Peptidase S8/S53" evidence="8">
    <location>
        <begin position="181"/>
        <end position="427"/>
    </location>
</feature>
<dbReference type="PANTHER" id="PTHR43806:SF11">
    <property type="entry name" value="CEREVISIN-RELATED"/>
    <property type="match status" value="1"/>
</dbReference>
<evidence type="ECO:0000256" key="6">
    <source>
        <dbReference type="PROSITE-ProRule" id="PRU01240"/>
    </source>
</evidence>
<evidence type="ECO:0000313" key="10">
    <source>
        <dbReference type="Proteomes" id="UP000095705"/>
    </source>
</evidence>
<organism evidence="9 10">
    <name type="scientific">Streptomyces subrutilus</name>
    <dbReference type="NCBI Taxonomy" id="36818"/>
    <lineage>
        <taxon>Bacteria</taxon>
        <taxon>Bacillati</taxon>
        <taxon>Actinomycetota</taxon>
        <taxon>Actinomycetes</taxon>
        <taxon>Kitasatosporales</taxon>
        <taxon>Streptomycetaceae</taxon>
        <taxon>Streptomyces</taxon>
    </lineage>
</organism>
<dbReference type="PANTHER" id="PTHR43806">
    <property type="entry name" value="PEPTIDASE S8"/>
    <property type="match status" value="1"/>
</dbReference>
<dbReference type="PROSITE" id="PS00136">
    <property type="entry name" value="SUBTILASE_ASP"/>
    <property type="match status" value="1"/>
</dbReference>
<dbReference type="InterPro" id="IPR023828">
    <property type="entry name" value="Peptidase_S8_Ser-AS"/>
</dbReference>
<dbReference type="InterPro" id="IPR000209">
    <property type="entry name" value="Peptidase_S8/S53_dom"/>
</dbReference>
<keyword evidence="10" id="KW-1185">Reference proteome</keyword>
<evidence type="ECO:0000256" key="2">
    <source>
        <dbReference type="ARBA" id="ARBA00022670"/>
    </source>
</evidence>
<feature type="active site" description="Charge relay system" evidence="5 6">
    <location>
        <position position="222"/>
    </location>
</feature>
<dbReference type="RefSeq" id="WP_069918841.1">
    <property type="nucleotide sequence ID" value="NZ_MEHK01000001.1"/>
</dbReference>
<evidence type="ECO:0000259" key="8">
    <source>
        <dbReference type="Pfam" id="PF00082"/>
    </source>
</evidence>
<feature type="active site" description="Charge relay system" evidence="5 6">
    <location>
        <position position="190"/>
    </location>
</feature>
<dbReference type="InterPro" id="IPR015500">
    <property type="entry name" value="Peptidase_S8_subtilisin-rel"/>
</dbReference>
<feature type="active site" description="Charge relay system" evidence="5 6">
    <location>
        <position position="393"/>
    </location>
</feature>
<proteinExistence type="inferred from homology"/>
<evidence type="ECO:0000256" key="1">
    <source>
        <dbReference type="ARBA" id="ARBA00011073"/>
    </source>
</evidence>
<keyword evidence="3 6" id="KW-0378">Hydrolase</keyword>
<accession>A0A1E5PME4</accession>
<dbReference type="PRINTS" id="PR00723">
    <property type="entry name" value="SUBTILISIN"/>
</dbReference>
<dbReference type="InterPro" id="IPR050131">
    <property type="entry name" value="Peptidase_S8_subtilisin-like"/>
</dbReference>
<dbReference type="PROSITE" id="PS00138">
    <property type="entry name" value="SUBTILASE_SER"/>
    <property type="match status" value="1"/>
</dbReference>
<evidence type="ECO:0000256" key="4">
    <source>
        <dbReference type="ARBA" id="ARBA00022825"/>
    </source>
</evidence>
<gene>
    <name evidence="9" type="ORF">BGK67_04460</name>
</gene>
<reference evidence="9 10" key="1">
    <citation type="submission" date="2016-08" db="EMBL/GenBank/DDBJ databases">
        <title>The complete genome of Streptomyces subrutilus 10-1-1.</title>
        <authorList>
            <person name="Chen X."/>
        </authorList>
    </citation>
    <scope>NUCLEOTIDE SEQUENCE [LARGE SCALE GENOMIC DNA]</scope>
    <source>
        <strain evidence="9 10">10-1-1</strain>
    </source>
</reference>
<keyword evidence="2 6" id="KW-0645">Protease</keyword>
<dbReference type="InterPro" id="IPR036852">
    <property type="entry name" value="Peptidase_S8/S53_dom_sf"/>
</dbReference>
<keyword evidence="4 6" id="KW-0720">Serine protease</keyword>
<dbReference type="InterPro" id="IPR023827">
    <property type="entry name" value="Peptidase_S8_Asp-AS"/>
</dbReference>
<dbReference type="CDD" id="cd07487">
    <property type="entry name" value="Peptidases_S8_1"/>
    <property type="match status" value="1"/>
</dbReference>
<dbReference type="Pfam" id="PF00082">
    <property type="entry name" value="Peptidase_S8"/>
    <property type="match status" value="1"/>
</dbReference>
<dbReference type="AlphaFoldDB" id="A0A1E5PME4"/>
<dbReference type="EMBL" id="MEHK01000001">
    <property type="protein sequence ID" value="OEJ30694.1"/>
    <property type="molecule type" value="Genomic_DNA"/>
</dbReference>
<sequence length="890" mass="91725">MTLITGDRVVVGADGGVVRLIRGQGRAGTGFSVRREGEHTYVIPQDALRMVGDGVLDRRLFDVAQLVRDGYDDAHGSTLPLIVGYRRDAAGARITTGDVLAGVARERRPLPAVDGEAFDVPKAEATALWAAIAGRGGARTPGAAPETPIARLWLDGRVRAVLDTSVPQIGAPAMWQAGYTGQGVKVAVLDTGVDETHPDLKGVETAQKNFSGSPDSQDRHGHGTHVASTVAWSGAQSGGSRKGVAPGVRILDGKVLGDDGFGSYSDIVSGMQRAVDQGAEIVNMSIGGLDDPGLDPMEDAVARLSGRALFVVAAGNHGDGARTINSPGSAPAALTVGAVDKQDRIADFSSRGPTAAGESKPDLTAPGVDITAAQSTQSAYPRGDGYLTMSGTSMATPHVAGAAALLLQQHPTWSGAQLKALLTGSAEPDPALGAHAQGTGRADLARAATAFVVSEPGSLAFGTHSWPHADDKPVAKPLTYRNHGAEAVTLRLSTAATDPAGHPAPAGMFTVKDAELTVPAGGSATTTVTADTSKGTVDGAFGGTVLATGGGQSVRTGLAVGREVESYDVTLRHLDVDGANPLTYSTTVTAVDTAGESPVGHGEVPYDPSGTVVHRLPKGEYLLESLVFSEGNRMAVFVQPVLKVGADTTVHLDSRKARPFAVTAPDRAARLVASSAAYEYPPAGVAGYFATDGHTRLLTAALGPAAPTLKAQYNGLWKRPGAAGEDVDHRLAFHRTGSWFTGLDRTVKRSEVAEVKLGFGASVTGAKGVVGATPLDGEGFSAGAQPESERSLPLAAAQYVNTAGVRWAWTASQLNALREERMIYTTGPVAYKPGSRHTLHFNTGVVGPDLAAGEEQGANRYGDYIDARVQLFNDGSGHSERLPSPAGSPS</sequence>